<sequence>MIRESFGCDRAAKKNTKAFLRLRRHRREGEQESQEIDAEAKPPTVARSPLVDKSAGYASLRGPCVVTCRGIGRSSTRECCPSALGNSRRTVHEYCMDVS</sequence>
<reference evidence="2 3" key="1">
    <citation type="submission" date="2018-02" db="EMBL/GenBank/DDBJ databases">
        <title>The genomes of Aspergillus section Nigri reveals drivers in fungal speciation.</title>
        <authorList>
            <consortium name="DOE Joint Genome Institute"/>
            <person name="Vesth T.C."/>
            <person name="Nybo J."/>
            <person name="Theobald S."/>
            <person name="Brandl J."/>
            <person name="Frisvad J.C."/>
            <person name="Nielsen K.F."/>
            <person name="Lyhne E.K."/>
            <person name="Kogle M.E."/>
            <person name="Kuo A."/>
            <person name="Riley R."/>
            <person name="Clum A."/>
            <person name="Nolan M."/>
            <person name="Lipzen A."/>
            <person name="Salamov A."/>
            <person name="Henrissat B."/>
            <person name="Wiebenga A."/>
            <person name="De vries R.P."/>
            <person name="Grigoriev I.V."/>
            <person name="Mortensen U.H."/>
            <person name="Andersen M.R."/>
            <person name="Baker S.E."/>
        </authorList>
    </citation>
    <scope>NUCLEOTIDE SEQUENCE [LARGE SCALE GENOMIC DNA]</scope>
    <source>
        <strain evidence="2 3">CBS 114.80</strain>
    </source>
</reference>
<accession>A0A2V5II06</accession>
<protein>
    <submittedName>
        <fullName evidence="2">Uncharacterized protein</fullName>
    </submittedName>
</protein>
<evidence type="ECO:0000313" key="3">
    <source>
        <dbReference type="Proteomes" id="UP000248817"/>
    </source>
</evidence>
<dbReference type="AlphaFoldDB" id="A0A2V5II06"/>
<keyword evidence="3" id="KW-1185">Reference proteome</keyword>
<gene>
    <name evidence="2" type="ORF">BP00DRAFT_150898</name>
</gene>
<feature type="region of interest" description="Disordered" evidence="1">
    <location>
        <begin position="19"/>
        <end position="50"/>
    </location>
</feature>
<evidence type="ECO:0000313" key="2">
    <source>
        <dbReference type="EMBL" id="PYI36319.1"/>
    </source>
</evidence>
<proteinExistence type="predicted"/>
<evidence type="ECO:0000256" key="1">
    <source>
        <dbReference type="SAM" id="MobiDB-lite"/>
    </source>
</evidence>
<dbReference type="EMBL" id="KZ825465">
    <property type="protein sequence ID" value="PYI36319.1"/>
    <property type="molecule type" value="Genomic_DNA"/>
</dbReference>
<organism evidence="2 3">
    <name type="scientific">Aspergillus indologenus CBS 114.80</name>
    <dbReference type="NCBI Taxonomy" id="1450541"/>
    <lineage>
        <taxon>Eukaryota</taxon>
        <taxon>Fungi</taxon>
        <taxon>Dikarya</taxon>
        <taxon>Ascomycota</taxon>
        <taxon>Pezizomycotina</taxon>
        <taxon>Eurotiomycetes</taxon>
        <taxon>Eurotiomycetidae</taxon>
        <taxon>Eurotiales</taxon>
        <taxon>Aspergillaceae</taxon>
        <taxon>Aspergillus</taxon>
        <taxon>Aspergillus subgen. Circumdati</taxon>
    </lineage>
</organism>
<name>A0A2V5II06_9EURO</name>
<dbReference type="Proteomes" id="UP000248817">
    <property type="component" value="Unassembled WGS sequence"/>
</dbReference>